<dbReference type="PANTHER" id="PTHR36305:SF1">
    <property type="entry name" value="PHOSPHATIDYLGLYCEROPHOSPHATASE A"/>
    <property type="match status" value="1"/>
</dbReference>
<dbReference type="RefSeq" id="WP_118086134.1">
    <property type="nucleotide sequence ID" value="NZ_QRVA01000041.1"/>
</dbReference>
<dbReference type="Proteomes" id="UP000283872">
    <property type="component" value="Unassembled WGS sequence"/>
</dbReference>
<dbReference type="Proteomes" id="UP000285604">
    <property type="component" value="Unassembled WGS sequence"/>
</dbReference>
<dbReference type="EMBL" id="QSCI01000077">
    <property type="protein sequence ID" value="RGX91399.1"/>
    <property type="molecule type" value="Genomic_DNA"/>
</dbReference>
<accession>A0A3R5Z2F6</accession>
<keyword evidence="1" id="KW-0812">Transmembrane</keyword>
<reference evidence="5 6" key="1">
    <citation type="submission" date="2018-08" db="EMBL/GenBank/DDBJ databases">
        <title>A genome reference for cultivated species of the human gut microbiota.</title>
        <authorList>
            <person name="Zou Y."/>
            <person name="Xue W."/>
            <person name="Luo G."/>
        </authorList>
    </citation>
    <scope>NUCLEOTIDE SEQUENCE [LARGE SCALE GENOMIC DNA]</scope>
    <source>
        <strain evidence="3 5">AF24-12</strain>
        <strain evidence="4 6">OF03-3</strain>
    </source>
</reference>
<evidence type="ECO:0000256" key="1">
    <source>
        <dbReference type="SAM" id="Phobius"/>
    </source>
</evidence>
<evidence type="ECO:0000313" key="3">
    <source>
        <dbReference type="EMBL" id="RGS12126.1"/>
    </source>
</evidence>
<dbReference type="PANTHER" id="PTHR36305">
    <property type="entry name" value="PHOSPHATIDYLGLYCEROPHOSPHATASE A"/>
    <property type="match status" value="1"/>
</dbReference>
<dbReference type="SUPFAM" id="SSF101307">
    <property type="entry name" value="YutG-like"/>
    <property type="match status" value="1"/>
</dbReference>
<dbReference type="Pfam" id="PF04608">
    <property type="entry name" value="PgpA"/>
    <property type="match status" value="1"/>
</dbReference>
<evidence type="ECO:0000313" key="5">
    <source>
        <dbReference type="Proteomes" id="UP000283872"/>
    </source>
</evidence>
<dbReference type="InterPro" id="IPR036681">
    <property type="entry name" value="PgpA-like_sf"/>
</dbReference>
<dbReference type="GO" id="GO:0008962">
    <property type="term" value="F:phosphatidylglycerophosphatase activity"/>
    <property type="evidence" value="ECO:0007669"/>
    <property type="project" value="InterPro"/>
</dbReference>
<feature type="transmembrane region" description="Helical" evidence="1">
    <location>
        <begin position="157"/>
        <end position="179"/>
    </location>
</feature>
<gene>
    <name evidence="3" type="ORF">DWY11_12925</name>
    <name evidence="4" type="ORF">DXA63_13005</name>
</gene>
<dbReference type="InterPro" id="IPR007686">
    <property type="entry name" value="YutG/PgpA"/>
</dbReference>
<evidence type="ECO:0000313" key="6">
    <source>
        <dbReference type="Proteomes" id="UP000285604"/>
    </source>
</evidence>
<evidence type="ECO:0000259" key="2">
    <source>
        <dbReference type="Pfam" id="PF04608"/>
    </source>
</evidence>
<evidence type="ECO:0000313" key="4">
    <source>
        <dbReference type="EMBL" id="RGX91399.1"/>
    </source>
</evidence>
<feature type="transmembrane region" description="Helical" evidence="1">
    <location>
        <begin position="118"/>
        <end position="136"/>
    </location>
</feature>
<dbReference type="GO" id="GO:0006629">
    <property type="term" value="P:lipid metabolic process"/>
    <property type="evidence" value="ECO:0007669"/>
    <property type="project" value="InterPro"/>
</dbReference>
<proteinExistence type="predicted"/>
<protein>
    <submittedName>
        <fullName evidence="3">Phosphatidylglycerophosphatase A</fullName>
    </submittedName>
</protein>
<keyword evidence="1" id="KW-0472">Membrane</keyword>
<feature type="transmembrane region" description="Helical" evidence="1">
    <location>
        <begin position="61"/>
        <end position="78"/>
    </location>
</feature>
<keyword evidence="1" id="KW-1133">Transmembrane helix</keyword>
<feature type="transmembrane region" description="Helical" evidence="1">
    <location>
        <begin position="36"/>
        <end position="54"/>
    </location>
</feature>
<feature type="transmembrane region" description="Helical" evidence="1">
    <location>
        <begin position="12"/>
        <end position="30"/>
    </location>
</feature>
<dbReference type="CDD" id="cd06971">
    <property type="entry name" value="PgpA"/>
    <property type="match status" value="1"/>
</dbReference>
<dbReference type="InterPro" id="IPR026037">
    <property type="entry name" value="PgpA"/>
</dbReference>
<dbReference type="PIRSF" id="PIRSF006162">
    <property type="entry name" value="PgpA"/>
    <property type="match status" value="1"/>
</dbReference>
<dbReference type="EMBL" id="QRVA01000041">
    <property type="protein sequence ID" value="RGS12126.1"/>
    <property type="molecule type" value="Genomic_DNA"/>
</dbReference>
<feature type="domain" description="YutG/PgpA" evidence="2">
    <location>
        <begin position="19"/>
        <end position="170"/>
    </location>
</feature>
<organism evidence="3 5">
    <name type="scientific">Segatella copri</name>
    <dbReference type="NCBI Taxonomy" id="165179"/>
    <lineage>
        <taxon>Bacteria</taxon>
        <taxon>Pseudomonadati</taxon>
        <taxon>Bacteroidota</taxon>
        <taxon>Bacteroidia</taxon>
        <taxon>Bacteroidales</taxon>
        <taxon>Prevotellaceae</taxon>
        <taxon>Segatella</taxon>
    </lineage>
</organism>
<comment type="caution">
    <text evidence="3">The sequence shown here is derived from an EMBL/GenBank/DDBJ whole genome shotgun (WGS) entry which is preliminary data.</text>
</comment>
<name>A0A3R5Z2F6_9BACT</name>
<dbReference type="AlphaFoldDB" id="A0A3R5Z2F6"/>
<sequence length="180" mass="19483">MNNKGNLTDERPPLLPVIIGTGFGSGFWPWGPGTAGSVLATLIWAALAYGLGITGESLQSITFFLVIVSTILGTWATAQLQPYWGEDPSRVVIDEMAGVWIPLSLLTPLTAQGDVKDAWWWALVALVLFRFFDMVKPLGIKKLDNRQGAFYVMADDLLGGFYAAVSLIIIKIILVSAGLI</sequence>